<evidence type="ECO:0000313" key="2">
    <source>
        <dbReference type="Proteomes" id="UP001430953"/>
    </source>
</evidence>
<name>A0AAW2FZ44_9HYME</name>
<organism evidence="1 2">
    <name type="scientific">Cardiocondyla obscurior</name>
    <dbReference type="NCBI Taxonomy" id="286306"/>
    <lineage>
        <taxon>Eukaryota</taxon>
        <taxon>Metazoa</taxon>
        <taxon>Ecdysozoa</taxon>
        <taxon>Arthropoda</taxon>
        <taxon>Hexapoda</taxon>
        <taxon>Insecta</taxon>
        <taxon>Pterygota</taxon>
        <taxon>Neoptera</taxon>
        <taxon>Endopterygota</taxon>
        <taxon>Hymenoptera</taxon>
        <taxon>Apocrita</taxon>
        <taxon>Aculeata</taxon>
        <taxon>Formicoidea</taxon>
        <taxon>Formicidae</taxon>
        <taxon>Myrmicinae</taxon>
        <taxon>Cardiocondyla</taxon>
    </lineage>
</organism>
<keyword evidence="2" id="KW-1185">Reference proteome</keyword>
<accession>A0AAW2FZ44</accession>
<evidence type="ECO:0000313" key="1">
    <source>
        <dbReference type="EMBL" id="KAL0119250.1"/>
    </source>
</evidence>
<protein>
    <submittedName>
        <fullName evidence="1">Uncharacterized protein</fullName>
    </submittedName>
</protein>
<dbReference type="Proteomes" id="UP001430953">
    <property type="component" value="Unassembled WGS sequence"/>
</dbReference>
<sequence>MASALWVPLDKCAWISARTELRRSARKLATLTGGLRGGGGLGKASCLIGAAPEIDVAASTGHQRVS</sequence>
<gene>
    <name evidence="1" type="ORF">PUN28_009677</name>
</gene>
<dbReference type="AlphaFoldDB" id="A0AAW2FZ44"/>
<comment type="caution">
    <text evidence="1">The sequence shown here is derived from an EMBL/GenBank/DDBJ whole genome shotgun (WGS) entry which is preliminary data.</text>
</comment>
<reference evidence="1 2" key="1">
    <citation type="submission" date="2023-03" db="EMBL/GenBank/DDBJ databases">
        <title>High recombination rates correlate with genetic variation in Cardiocondyla obscurior ants.</title>
        <authorList>
            <person name="Errbii M."/>
        </authorList>
    </citation>
    <scope>NUCLEOTIDE SEQUENCE [LARGE SCALE GENOMIC DNA]</scope>
    <source>
        <strain evidence="1">Alpha-2009</strain>
        <tissue evidence="1">Whole body</tissue>
    </source>
</reference>
<dbReference type="EMBL" id="JADYXP020000008">
    <property type="protein sequence ID" value="KAL0119250.1"/>
    <property type="molecule type" value="Genomic_DNA"/>
</dbReference>
<proteinExistence type="predicted"/>